<accession>A0A9X2GH43</accession>
<name>A0A9X2GH43_9ACTN</name>
<evidence type="ECO:0000313" key="2">
    <source>
        <dbReference type="Proteomes" id="UP001139648"/>
    </source>
</evidence>
<dbReference type="Proteomes" id="UP001139648">
    <property type="component" value="Unassembled WGS sequence"/>
</dbReference>
<gene>
    <name evidence="1" type="ORF">HD597_001033</name>
</gene>
<organism evidence="1 2">
    <name type="scientific">Nonomuraea thailandensis</name>
    <dbReference type="NCBI Taxonomy" id="1188745"/>
    <lineage>
        <taxon>Bacteria</taxon>
        <taxon>Bacillati</taxon>
        <taxon>Actinomycetota</taxon>
        <taxon>Actinomycetes</taxon>
        <taxon>Streptosporangiales</taxon>
        <taxon>Streptosporangiaceae</taxon>
        <taxon>Nonomuraea</taxon>
    </lineage>
</organism>
<keyword evidence="2" id="KW-1185">Reference proteome</keyword>
<reference evidence="1" key="1">
    <citation type="submission" date="2022-06" db="EMBL/GenBank/DDBJ databases">
        <title>Sequencing the genomes of 1000 actinobacteria strains.</title>
        <authorList>
            <person name="Klenk H.-P."/>
        </authorList>
    </citation>
    <scope>NUCLEOTIDE SEQUENCE</scope>
    <source>
        <strain evidence="1">DSM 46694</strain>
    </source>
</reference>
<dbReference type="EMBL" id="JAMZEB010000002">
    <property type="protein sequence ID" value="MCP2354013.1"/>
    <property type="molecule type" value="Genomic_DNA"/>
</dbReference>
<sequence length="32" mass="3762">MKRVRIAKPAAKRRTWPAELDLRSPAGRRLPY</sequence>
<comment type="caution">
    <text evidence="1">The sequence shown here is derived from an EMBL/GenBank/DDBJ whole genome shotgun (WGS) entry which is preliminary data.</text>
</comment>
<protein>
    <submittedName>
        <fullName evidence="1">Uncharacterized protein</fullName>
    </submittedName>
</protein>
<dbReference type="AlphaFoldDB" id="A0A9X2GH43"/>
<proteinExistence type="predicted"/>
<evidence type="ECO:0000313" key="1">
    <source>
        <dbReference type="EMBL" id="MCP2354013.1"/>
    </source>
</evidence>